<feature type="region of interest" description="Disordered" evidence="1">
    <location>
        <begin position="33"/>
        <end position="145"/>
    </location>
</feature>
<proteinExistence type="predicted"/>
<dbReference type="NCBIfam" id="TIGR01167">
    <property type="entry name" value="LPXTG_anchor"/>
    <property type="match status" value="1"/>
</dbReference>
<accession>A0A6J6FBG8</accession>
<name>A0A6J6FBG8_9ZZZZ</name>
<feature type="region of interest" description="Disordered" evidence="1">
    <location>
        <begin position="187"/>
        <end position="212"/>
    </location>
</feature>
<dbReference type="AlphaFoldDB" id="A0A6J6FBG8"/>
<feature type="compositionally biased region" description="Low complexity" evidence="1">
    <location>
        <begin position="104"/>
        <end position="129"/>
    </location>
</feature>
<sequence length="250" mass="24838">MTTTTNSGIFGTITKSALALALVGAVTVGLGATGASASNGSTKSSDRSHEAHDENEKDHDGIGHGDDEDHVGRGRGHDSHGNGHGYGHGDGCDDHDETGDDVVAPTTTAPAPTAPDSSIPPSTPAASGSEELPIDQPRSQQPDTAVSLETTVPAVQPASLVDGVNAPAGNAAGELSATPVITPAIERAPEPNTSQPGSVAPATTDFGTNASTGRLPMTGSSLVLIGLATAVAAGGLVVLVARRRRERVAA</sequence>
<evidence type="ECO:0000313" key="3">
    <source>
        <dbReference type="EMBL" id="CAB4585587.1"/>
    </source>
</evidence>
<evidence type="ECO:0000256" key="1">
    <source>
        <dbReference type="SAM" id="MobiDB-lite"/>
    </source>
</evidence>
<feature type="compositionally biased region" description="Basic and acidic residues" evidence="1">
    <location>
        <begin position="44"/>
        <end position="81"/>
    </location>
</feature>
<organism evidence="3">
    <name type="scientific">freshwater metagenome</name>
    <dbReference type="NCBI Taxonomy" id="449393"/>
    <lineage>
        <taxon>unclassified sequences</taxon>
        <taxon>metagenomes</taxon>
        <taxon>ecological metagenomes</taxon>
    </lineage>
</organism>
<keyword evidence="2" id="KW-1133">Transmembrane helix</keyword>
<keyword evidence="2" id="KW-0812">Transmembrane</keyword>
<feature type="transmembrane region" description="Helical" evidence="2">
    <location>
        <begin position="222"/>
        <end position="241"/>
    </location>
</feature>
<protein>
    <submittedName>
        <fullName evidence="3">Unannotated protein</fullName>
    </submittedName>
</protein>
<evidence type="ECO:0000256" key="2">
    <source>
        <dbReference type="SAM" id="Phobius"/>
    </source>
</evidence>
<dbReference type="EMBL" id="CAEZTS010000125">
    <property type="protein sequence ID" value="CAB4585587.1"/>
    <property type="molecule type" value="Genomic_DNA"/>
</dbReference>
<reference evidence="3" key="1">
    <citation type="submission" date="2020-05" db="EMBL/GenBank/DDBJ databases">
        <authorList>
            <person name="Chiriac C."/>
            <person name="Salcher M."/>
            <person name="Ghai R."/>
            <person name="Kavagutti S V."/>
        </authorList>
    </citation>
    <scope>NUCLEOTIDE SEQUENCE</scope>
</reference>
<gene>
    <name evidence="3" type="ORF">UFOPK1722_01329</name>
</gene>
<keyword evidence="2" id="KW-0472">Membrane</keyword>